<dbReference type="Proteomes" id="UP000275267">
    <property type="component" value="Unassembled WGS sequence"/>
</dbReference>
<sequence>MGAAADNHEEESSPLLLAGVGAAIPADEKPPAGTGSGGHQALRRWGSRRDWRAGRGPCHPAGGLELRDPLLPRPPRQVLQQRPRSVYVPLDLRESDPLCWSCA</sequence>
<keyword evidence="3" id="KW-1185">Reference proteome</keyword>
<name>A0A3L6RM30_PANMI</name>
<evidence type="ECO:0000256" key="1">
    <source>
        <dbReference type="SAM" id="MobiDB-lite"/>
    </source>
</evidence>
<organism evidence="2 3">
    <name type="scientific">Panicum miliaceum</name>
    <name type="common">Proso millet</name>
    <name type="synonym">Broomcorn millet</name>
    <dbReference type="NCBI Taxonomy" id="4540"/>
    <lineage>
        <taxon>Eukaryota</taxon>
        <taxon>Viridiplantae</taxon>
        <taxon>Streptophyta</taxon>
        <taxon>Embryophyta</taxon>
        <taxon>Tracheophyta</taxon>
        <taxon>Spermatophyta</taxon>
        <taxon>Magnoliopsida</taxon>
        <taxon>Liliopsida</taxon>
        <taxon>Poales</taxon>
        <taxon>Poaceae</taxon>
        <taxon>PACMAD clade</taxon>
        <taxon>Panicoideae</taxon>
        <taxon>Panicodae</taxon>
        <taxon>Paniceae</taxon>
        <taxon>Panicinae</taxon>
        <taxon>Panicum</taxon>
        <taxon>Panicum sect. Panicum</taxon>
    </lineage>
</organism>
<accession>A0A3L6RM30</accession>
<evidence type="ECO:0000313" key="3">
    <source>
        <dbReference type="Proteomes" id="UP000275267"/>
    </source>
</evidence>
<protein>
    <submittedName>
        <fullName evidence="2">Uncharacterized protein</fullName>
    </submittedName>
</protein>
<dbReference type="EMBL" id="PQIB02000008">
    <property type="protein sequence ID" value="RLN05148.1"/>
    <property type="molecule type" value="Genomic_DNA"/>
</dbReference>
<reference evidence="3" key="1">
    <citation type="journal article" date="2019" name="Nat. Commun.">
        <title>The genome of broomcorn millet.</title>
        <authorList>
            <person name="Zou C."/>
            <person name="Miki D."/>
            <person name="Li D."/>
            <person name="Tang Q."/>
            <person name="Xiao L."/>
            <person name="Rajput S."/>
            <person name="Deng P."/>
            <person name="Jia W."/>
            <person name="Huang R."/>
            <person name="Zhang M."/>
            <person name="Sun Y."/>
            <person name="Hu J."/>
            <person name="Fu X."/>
            <person name="Schnable P.S."/>
            <person name="Li F."/>
            <person name="Zhang H."/>
            <person name="Feng B."/>
            <person name="Zhu X."/>
            <person name="Liu R."/>
            <person name="Schnable J.C."/>
            <person name="Zhu J.-K."/>
            <person name="Zhang H."/>
        </authorList>
    </citation>
    <scope>NUCLEOTIDE SEQUENCE [LARGE SCALE GENOMIC DNA]</scope>
</reference>
<proteinExistence type="predicted"/>
<evidence type="ECO:0000313" key="2">
    <source>
        <dbReference type="EMBL" id="RLN05148.1"/>
    </source>
</evidence>
<feature type="region of interest" description="Disordered" evidence="1">
    <location>
        <begin position="1"/>
        <end position="84"/>
    </location>
</feature>
<gene>
    <name evidence="2" type="ORF">C2845_PM13G09330</name>
</gene>
<feature type="compositionally biased region" description="Basic and acidic residues" evidence="1">
    <location>
        <begin position="1"/>
        <end position="11"/>
    </location>
</feature>
<dbReference type="AlphaFoldDB" id="A0A3L6RM30"/>
<comment type="caution">
    <text evidence="2">The sequence shown here is derived from an EMBL/GenBank/DDBJ whole genome shotgun (WGS) entry which is preliminary data.</text>
</comment>